<gene>
    <name evidence="4" type="ORF">EES38_09505</name>
</gene>
<dbReference type="InterPro" id="IPR038352">
    <property type="entry name" value="Imelysin_sf"/>
</dbReference>
<dbReference type="CDD" id="cd14659">
    <property type="entry name" value="Imelysin-like_IPPA"/>
    <property type="match status" value="1"/>
</dbReference>
<dbReference type="EMBL" id="RJVQ01000003">
    <property type="protein sequence ID" value="RQW63473.1"/>
    <property type="molecule type" value="Genomic_DNA"/>
</dbReference>
<organism evidence="4 5">
    <name type="scientific">Vibrio viridaestus</name>
    <dbReference type="NCBI Taxonomy" id="2487322"/>
    <lineage>
        <taxon>Bacteria</taxon>
        <taxon>Pseudomonadati</taxon>
        <taxon>Pseudomonadota</taxon>
        <taxon>Gammaproteobacteria</taxon>
        <taxon>Vibrionales</taxon>
        <taxon>Vibrionaceae</taxon>
        <taxon>Vibrio</taxon>
    </lineage>
</organism>
<feature type="domain" description="Imelysin-like" evidence="3">
    <location>
        <begin position="51"/>
        <end position="325"/>
    </location>
</feature>
<dbReference type="InterPro" id="IPR034984">
    <property type="entry name" value="Imelysin-like_IPPA"/>
</dbReference>
<evidence type="ECO:0000256" key="2">
    <source>
        <dbReference type="ARBA" id="ARBA00022729"/>
    </source>
</evidence>
<keyword evidence="5" id="KW-1185">Reference proteome</keyword>
<evidence type="ECO:0000256" key="1">
    <source>
        <dbReference type="ARBA" id="ARBA00004196"/>
    </source>
</evidence>
<reference evidence="4 5" key="1">
    <citation type="submission" date="2018-11" db="EMBL/GenBank/DDBJ databases">
        <title>Vibrio LJC006 sp. nov., isolated from seawater during the bloom of the enteromorpha.</title>
        <authorList>
            <person name="Liang J."/>
        </authorList>
    </citation>
    <scope>NUCLEOTIDE SEQUENCE [LARGE SCALE GENOMIC DNA]</scope>
    <source>
        <strain evidence="4 5">LJC006</strain>
    </source>
</reference>
<dbReference type="Gene3D" id="1.20.1420.20">
    <property type="entry name" value="M75 peptidase, HXXE motif"/>
    <property type="match status" value="1"/>
</dbReference>
<dbReference type="Proteomes" id="UP000281112">
    <property type="component" value="Unassembled WGS sequence"/>
</dbReference>
<evidence type="ECO:0000313" key="5">
    <source>
        <dbReference type="Proteomes" id="UP000281112"/>
    </source>
</evidence>
<comment type="caution">
    <text evidence="4">The sequence shown here is derived from an EMBL/GenBank/DDBJ whole genome shotgun (WGS) entry which is preliminary data.</text>
</comment>
<dbReference type="InterPro" id="IPR018976">
    <property type="entry name" value="Imelysin-like"/>
</dbReference>
<dbReference type="Pfam" id="PF09375">
    <property type="entry name" value="Peptidase_M75"/>
    <property type="match status" value="1"/>
</dbReference>
<dbReference type="AlphaFoldDB" id="A0A3N9THW2"/>
<protein>
    <submittedName>
        <fullName evidence="4">Iron-regulated protein A</fullName>
    </submittedName>
</protein>
<dbReference type="OrthoDB" id="5729110at2"/>
<keyword evidence="2" id="KW-0732">Signal</keyword>
<sequence length="346" mass="38969">MKQINIAALGLITVGLMGCQSITSSSGEVQAQKTNHESQHVYELEFLAANNLMRKSQILNEQVSEFCSNSLSLQELQNQWMDTMQSWMALQGQERGPADALKQSWNIQFWPDKKNTTGRKMTQLLEQETVTLEDVEKGSVTIQGLSALEWLLFDNLSPLMNNKYASGCIVMPLISENLANNTENVTNAWKENPWRQLDHAGWLSEYVSLLSNQLEFSLSKLVRPMANIGKPRPYFAESWRSKMSLANMKSNVKAIRTLYIADGYGLDSLLRAKGYDDVADRTLSQLDNLISSWPESNDLFDSLQTKAGYRQALLLRNKLEQLKYLMHDEVSVALGVTVGFNATDGD</sequence>
<evidence type="ECO:0000313" key="4">
    <source>
        <dbReference type="EMBL" id="RQW63473.1"/>
    </source>
</evidence>
<evidence type="ECO:0000259" key="3">
    <source>
        <dbReference type="Pfam" id="PF09375"/>
    </source>
</evidence>
<dbReference type="RefSeq" id="WP_124936936.1">
    <property type="nucleotide sequence ID" value="NZ_RJVQ01000003.1"/>
</dbReference>
<name>A0A3N9THW2_9VIBR</name>
<dbReference type="PROSITE" id="PS51257">
    <property type="entry name" value="PROKAR_LIPOPROTEIN"/>
    <property type="match status" value="1"/>
</dbReference>
<comment type="subcellular location">
    <subcellularLocation>
        <location evidence="1">Cell envelope</location>
    </subcellularLocation>
</comment>
<proteinExistence type="predicted"/>
<dbReference type="GO" id="GO:0030313">
    <property type="term" value="C:cell envelope"/>
    <property type="evidence" value="ECO:0007669"/>
    <property type="project" value="UniProtKB-SubCell"/>
</dbReference>
<accession>A0A3N9THW2</accession>